<proteinExistence type="predicted"/>
<dbReference type="Proteomes" id="UP000051442">
    <property type="component" value="Unassembled WGS sequence"/>
</dbReference>
<dbReference type="AlphaFoldDB" id="A0A0R2EVH2"/>
<sequence length="157" mass="18425">MKDKELLSALKEQGYAFTTADDMYTVRKTPANDPIMWISRTEPYSLDTRHVELEKLNADAIDELLDVVMDYIVTPLAERRDEPRFMVKVWRDYSNWLNVSRYTGGLILSNDTETDEYQTSFTKSEYEALRKNNTEYAPYLPPFNRADPRFEMVKDGD</sequence>
<evidence type="ECO:0000313" key="1">
    <source>
        <dbReference type="EMBL" id="KRN17797.1"/>
    </source>
</evidence>
<name>A0A0R2EVH2_9LACO</name>
<dbReference type="STRING" id="1423804.FD14_GL002521"/>
<keyword evidence="2" id="KW-1185">Reference proteome</keyword>
<dbReference type="RefSeq" id="WP_054734204.1">
    <property type="nucleotide sequence ID" value="NZ_AYZM01000171.1"/>
</dbReference>
<evidence type="ECO:0008006" key="3">
    <source>
        <dbReference type="Google" id="ProtNLM"/>
    </source>
</evidence>
<evidence type="ECO:0000313" key="2">
    <source>
        <dbReference type="Proteomes" id="UP000051442"/>
    </source>
</evidence>
<comment type="caution">
    <text evidence="1">The sequence shown here is derived from an EMBL/GenBank/DDBJ whole genome shotgun (WGS) entry which is preliminary data.</text>
</comment>
<gene>
    <name evidence="1" type="ORF">FD14_GL002521</name>
</gene>
<reference evidence="1 2" key="1">
    <citation type="journal article" date="2015" name="Genome Announc.">
        <title>Expanding the biotechnology potential of lactobacilli through comparative genomics of 213 strains and associated genera.</title>
        <authorList>
            <person name="Sun Z."/>
            <person name="Harris H.M."/>
            <person name="McCann A."/>
            <person name="Guo C."/>
            <person name="Argimon S."/>
            <person name="Zhang W."/>
            <person name="Yang X."/>
            <person name="Jeffery I.B."/>
            <person name="Cooney J.C."/>
            <person name="Kagawa T.F."/>
            <person name="Liu W."/>
            <person name="Song Y."/>
            <person name="Salvetti E."/>
            <person name="Wrobel A."/>
            <person name="Rasinkangas P."/>
            <person name="Parkhill J."/>
            <person name="Rea M.C."/>
            <person name="O'Sullivan O."/>
            <person name="Ritari J."/>
            <person name="Douillard F.P."/>
            <person name="Paul Ross R."/>
            <person name="Yang R."/>
            <person name="Briner A.E."/>
            <person name="Felis G.E."/>
            <person name="de Vos W.M."/>
            <person name="Barrangou R."/>
            <person name="Klaenhammer T.R."/>
            <person name="Caufield P.W."/>
            <person name="Cui Y."/>
            <person name="Zhang H."/>
            <person name="O'Toole P.W."/>
        </authorList>
    </citation>
    <scope>NUCLEOTIDE SEQUENCE [LARGE SCALE GENOMIC DNA]</scope>
    <source>
        <strain evidence="1 2">DSM 23365</strain>
    </source>
</reference>
<dbReference type="EMBL" id="AYZM01000171">
    <property type="protein sequence ID" value="KRN17797.1"/>
    <property type="molecule type" value="Genomic_DNA"/>
</dbReference>
<accession>A0A0R2EVH2</accession>
<protein>
    <recommendedName>
        <fullName evidence="3">DUF1642 domain-containing protein</fullName>
    </recommendedName>
</protein>
<organism evidence="1 2">
    <name type="scientific">Secundilactobacillus similis DSM 23365 = JCM 2765</name>
    <dbReference type="NCBI Taxonomy" id="1423804"/>
    <lineage>
        <taxon>Bacteria</taxon>
        <taxon>Bacillati</taxon>
        <taxon>Bacillota</taxon>
        <taxon>Bacilli</taxon>
        <taxon>Lactobacillales</taxon>
        <taxon>Lactobacillaceae</taxon>
        <taxon>Secundilactobacillus</taxon>
    </lineage>
</organism>
<dbReference type="PATRIC" id="fig|1423804.4.peg.2729"/>